<evidence type="ECO:0000256" key="8">
    <source>
        <dbReference type="ARBA" id="ARBA00023136"/>
    </source>
</evidence>
<dbReference type="PANTHER" id="PTHR19957:SF263">
    <property type="entry name" value="SYNTAXIN-72"/>
    <property type="match status" value="1"/>
</dbReference>
<evidence type="ECO:0000256" key="7">
    <source>
        <dbReference type="ARBA" id="ARBA00023054"/>
    </source>
</evidence>
<keyword evidence="8 9" id="KW-0472">Membrane</keyword>
<protein>
    <recommendedName>
        <fullName evidence="10">t-SNARE coiled-coil homology domain-containing protein</fullName>
    </recommendedName>
</protein>
<dbReference type="FunFam" id="1.20.5.110:FF:000006">
    <property type="entry name" value="Syntaxin 6"/>
    <property type="match status" value="1"/>
</dbReference>
<keyword evidence="12" id="KW-1185">Reference proteome</keyword>
<dbReference type="GO" id="GO:0005484">
    <property type="term" value="F:SNAP receptor activity"/>
    <property type="evidence" value="ECO:0007669"/>
    <property type="project" value="InterPro"/>
</dbReference>
<feature type="transmembrane region" description="Helical" evidence="9">
    <location>
        <begin position="239"/>
        <end position="260"/>
    </location>
</feature>
<dbReference type="GO" id="GO:0000149">
    <property type="term" value="F:SNARE binding"/>
    <property type="evidence" value="ECO:0007669"/>
    <property type="project" value="TreeGrafter"/>
</dbReference>
<gene>
    <name evidence="11" type="ORF">CDL12_13326</name>
</gene>
<dbReference type="PROSITE" id="PS00914">
    <property type="entry name" value="SYNTAXIN"/>
    <property type="match status" value="1"/>
</dbReference>
<keyword evidence="3" id="KW-0813">Transport</keyword>
<dbReference type="Pfam" id="PF05739">
    <property type="entry name" value="SNARE"/>
    <property type="match status" value="1"/>
</dbReference>
<evidence type="ECO:0000256" key="3">
    <source>
        <dbReference type="ARBA" id="ARBA00022448"/>
    </source>
</evidence>
<keyword evidence="6 9" id="KW-1133">Transmembrane helix</keyword>
<evidence type="ECO:0000256" key="6">
    <source>
        <dbReference type="ARBA" id="ARBA00022989"/>
    </source>
</evidence>
<dbReference type="Gene3D" id="1.20.5.110">
    <property type="match status" value="1"/>
</dbReference>
<dbReference type="InterPro" id="IPR000727">
    <property type="entry name" value="T_SNARE_dom"/>
</dbReference>
<dbReference type="GO" id="GO:0006906">
    <property type="term" value="P:vesicle fusion"/>
    <property type="evidence" value="ECO:0007669"/>
    <property type="project" value="TreeGrafter"/>
</dbReference>
<keyword evidence="5" id="KW-0653">Protein transport</keyword>
<dbReference type="Proteomes" id="UP000231279">
    <property type="component" value="Unassembled WGS sequence"/>
</dbReference>
<evidence type="ECO:0000256" key="5">
    <source>
        <dbReference type="ARBA" id="ARBA00022927"/>
    </source>
</evidence>
<accession>A0A2G9H952</accession>
<dbReference type="GO" id="GO:0012505">
    <property type="term" value="C:endomembrane system"/>
    <property type="evidence" value="ECO:0007669"/>
    <property type="project" value="TreeGrafter"/>
</dbReference>
<comment type="caution">
    <text evidence="11">The sequence shown here is derived from an EMBL/GenBank/DDBJ whole genome shotgun (WGS) entry which is preliminary data.</text>
</comment>
<reference evidence="12" key="1">
    <citation type="journal article" date="2018" name="Gigascience">
        <title>Genome assembly of the Pink Ipe (Handroanthus impetiginosus, Bignoniaceae), a highly valued, ecologically keystone Neotropical timber forest tree.</title>
        <authorList>
            <person name="Silva-Junior O.B."/>
            <person name="Grattapaglia D."/>
            <person name="Novaes E."/>
            <person name="Collevatti R.G."/>
        </authorList>
    </citation>
    <scope>NUCLEOTIDE SEQUENCE [LARGE SCALE GENOMIC DNA]</scope>
    <source>
        <strain evidence="12">cv. UFG-1</strain>
    </source>
</reference>
<dbReference type="GO" id="GO:0048278">
    <property type="term" value="P:vesicle docking"/>
    <property type="evidence" value="ECO:0007669"/>
    <property type="project" value="TreeGrafter"/>
</dbReference>
<comment type="similarity">
    <text evidence="2">Belongs to the syntaxin family.</text>
</comment>
<evidence type="ECO:0000256" key="4">
    <source>
        <dbReference type="ARBA" id="ARBA00022692"/>
    </source>
</evidence>
<dbReference type="EMBL" id="NKXS01002354">
    <property type="protein sequence ID" value="PIN14056.1"/>
    <property type="molecule type" value="Genomic_DNA"/>
</dbReference>
<keyword evidence="4 9" id="KW-0812">Transmembrane</keyword>
<proteinExistence type="inferred from homology"/>
<dbReference type="AlphaFoldDB" id="A0A2G9H952"/>
<dbReference type="GO" id="GO:0006886">
    <property type="term" value="P:intracellular protein transport"/>
    <property type="evidence" value="ECO:0007669"/>
    <property type="project" value="InterPro"/>
</dbReference>
<keyword evidence="7" id="KW-0175">Coiled coil</keyword>
<dbReference type="InterPro" id="IPR006012">
    <property type="entry name" value="Syntaxin/epimorphin_CS"/>
</dbReference>
<dbReference type="PANTHER" id="PTHR19957">
    <property type="entry name" value="SYNTAXIN"/>
    <property type="match status" value="1"/>
</dbReference>
<evidence type="ECO:0000256" key="2">
    <source>
        <dbReference type="ARBA" id="ARBA00009063"/>
    </source>
</evidence>
<dbReference type="CDD" id="cd15841">
    <property type="entry name" value="SNARE_Qc"/>
    <property type="match status" value="1"/>
</dbReference>
<sequence>MVWLQKAEVAAVEKNRAAAVAMNAEVRRIKARLMDEVPKLQKLAKKKVKDLSKEELEARNDLVLVLPERIQAIPDGATSKQTQGWGASSSHKNIKFDSELLISCSYTLFIISSKSISDGPVDGDFFQQTEEASQFRQEFEMRKMKQACSFLHLPSIFGIFIPILFISHIIKSVLMQDEGLDIISEGLDTLKNLAKDMNEELDRQVPLIDEIDTKVDKTTSDLRRNNVRLKETLTKVRSTRNFCIDIILLCILLGIATYLYHTNVKPLKYYKIHIFYVNWVGSRYDLADRPLAPRRHDFPTKYSYLEDFNSLAKPQQPHGVLEFRTDLCYLQPHDTKSLPEPIRSLINRSIRIDQLDNSE</sequence>
<feature type="domain" description="T-SNARE coiled-coil homology" evidence="10">
    <location>
        <begin position="176"/>
        <end position="232"/>
    </location>
</feature>
<name>A0A2G9H952_9LAMI</name>
<feature type="transmembrane region" description="Helical" evidence="9">
    <location>
        <begin position="150"/>
        <end position="170"/>
    </location>
</feature>
<evidence type="ECO:0000313" key="12">
    <source>
        <dbReference type="Proteomes" id="UP000231279"/>
    </source>
</evidence>
<organism evidence="11 12">
    <name type="scientific">Handroanthus impetiginosus</name>
    <dbReference type="NCBI Taxonomy" id="429701"/>
    <lineage>
        <taxon>Eukaryota</taxon>
        <taxon>Viridiplantae</taxon>
        <taxon>Streptophyta</taxon>
        <taxon>Embryophyta</taxon>
        <taxon>Tracheophyta</taxon>
        <taxon>Spermatophyta</taxon>
        <taxon>Magnoliopsida</taxon>
        <taxon>eudicotyledons</taxon>
        <taxon>Gunneridae</taxon>
        <taxon>Pentapetalae</taxon>
        <taxon>asterids</taxon>
        <taxon>lamiids</taxon>
        <taxon>Lamiales</taxon>
        <taxon>Bignoniaceae</taxon>
        <taxon>Crescentiina</taxon>
        <taxon>Tabebuia alliance</taxon>
        <taxon>Handroanthus</taxon>
    </lineage>
</organism>
<evidence type="ECO:0000313" key="11">
    <source>
        <dbReference type="EMBL" id="PIN14056.1"/>
    </source>
</evidence>
<evidence type="ECO:0000256" key="9">
    <source>
        <dbReference type="SAM" id="Phobius"/>
    </source>
</evidence>
<comment type="subcellular location">
    <subcellularLocation>
        <location evidence="1">Membrane</location>
        <topology evidence="1">Single-pass type IV membrane protein</topology>
    </subcellularLocation>
</comment>
<evidence type="ECO:0000259" key="10">
    <source>
        <dbReference type="PROSITE" id="PS50192"/>
    </source>
</evidence>
<evidence type="ECO:0000256" key="1">
    <source>
        <dbReference type="ARBA" id="ARBA00004211"/>
    </source>
</evidence>
<dbReference type="SUPFAM" id="SSF58038">
    <property type="entry name" value="SNARE fusion complex"/>
    <property type="match status" value="1"/>
</dbReference>
<dbReference type="STRING" id="429701.A0A2G9H952"/>
<dbReference type="SMART" id="SM00397">
    <property type="entry name" value="t_SNARE"/>
    <property type="match status" value="1"/>
</dbReference>
<dbReference type="OrthoDB" id="29755at2759"/>
<dbReference type="InterPro" id="IPR045242">
    <property type="entry name" value="Syntaxin"/>
</dbReference>
<dbReference type="GO" id="GO:0031201">
    <property type="term" value="C:SNARE complex"/>
    <property type="evidence" value="ECO:0007669"/>
    <property type="project" value="TreeGrafter"/>
</dbReference>
<dbReference type="PROSITE" id="PS50192">
    <property type="entry name" value="T_SNARE"/>
    <property type="match status" value="1"/>
</dbReference>